<feature type="domain" description="DNA-binding phage zinc finger" evidence="1">
    <location>
        <begin position="6"/>
        <end position="48"/>
    </location>
</feature>
<evidence type="ECO:0000259" key="1">
    <source>
        <dbReference type="Pfam" id="PF24623"/>
    </source>
</evidence>
<accession>A0A1E7LK73</accession>
<keyword evidence="3" id="KW-1185">Reference proteome</keyword>
<dbReference type="InterPro" id="IPR056911">
    <property type="entry name" value="Phage_Znf_bind_put"/>
</dbReference>
<organism evidence="2 3">
    <name type="scientific">Streptomyces nanshensis</name>
    <dbReference type="NCBI Taxonomy" id="518642"/>
    <lineage>
        <taxon>Bacteria</taxon>
        <taxon>Bacillati</taxon>
        <taxon>Actinomycetota</taxon>
        <taxon>Actinomycetes</taxon>
        <taxon>Kitasatosporales</taxon>
        <taxon>Streptomycetaceae</taxon>
        <taxon>Streptomyces</taxon>
    </lineage>
</organism>
<comment type="caution">
    <text evidence="2">The sequence shown here is derived from an EMBL/GenBank/DDBJ whole genome shotgun (WGS) entry which is preliminary data.</text>
</comment>
<proteinExistence type="predicted"/>
<dbReference type="AlphaFoldDB" id="A0A1E7LK73"/>
<protein>
    <recommendedName>
        <fullName evidence="1">DNA-binding phage zinc finger domain-containing protein</fullName>
    </recommendedName>
</protein>
<sequence length="59" mass="6824">MPRREPTIHNPALTVTCPHCRCVPGAPCLDNRGSRLKEGRVHRRRTAEYNRRFPTKASR</sequence>
<dbReference type="EMBL" id="LJGZ01000103">
    <property type="protein sequence ID" value="OEV16343.1"/>
    <property type="molecule type" value="Genomic_DNA"/>
</dbReference>
<dbReference type="RefSeq" id="WP_070203889.1">
    <property type="nucleotide sequence ID" value="NZ_LJGZ01000103.1"/>
</dbReference>
<name>A0A1E7LK73_9ACTN</name>
<gene>
    <name evidence="2" type="ORF">AN221_32580</name>
</gene>
<reference evidence="2 3" key="1">
    <citation type="journal article" date="2016" name="Front. Microbiol.">
        <title>Comparative Genomics Analysis of Streptomyces Species Reveals Their Adaptation to the Marine Environment and Their Diversity at the Genomic Level.</title>
        <authorList>
            <person name="Tian X."/>
            <person name="Zhang Z."/>
            <person name="Yang T."/>
            <person name="Chen M."/>
            <person name="Li J."/>
            <person name="Chen F."/>
            <person name="Yang J."/>
            <person name="Li W."/>
            <person name="Zhang B."/>
            <person name="Zhang Z."/>
            <person name="Wu J."/>
            <person name="Zhang C."/>
            <person name="Long L."/>
            <person name="Xiao J."/>
        </authorList>
    </citation>
    <scope>NUCLEOTIDE SEQUENCE [LARGE SCALE GENOMIC DNA]</scope>
    <source>
        <strain evidence="2 3">SCSIO M10372</strain>
    </source>
</reference>
<evidence type="ECO:0000313" key="2">
    <source>
        <dbReference type="EMBL" id="OEV16343.1"/>
    </source>
</evidence>
<dbReference type="Proteomes" id="UP000175971">
    <property type="component" value="Unassembled WGS sequence"/>
</dbReference>
<evidence type="ECO:0000313" key="3">
    <source>
        <dbReference type="Proteomes" id="UP000175971"/>
    </source>
</evidence>
<dbReference type="Pfam" id="PF24623">
    <property type="entry name" value="Phage_zn_bind_8"/>
    <property type="match status" value="1"/>
</dbReference>